<dbReference type="InterPro" id="IPR036028">
    <property type="entry name" value="SH3-like_dom_sf"/>
</dbReference>
<keyword evidence="1 2" id="KW-0728">SH3 domain</keyword>
<evidence type="ECO:0000313" key="6">
    <source>
        <dbReference type="EMBL" id="EGS22663.1"/>
    </source>
</evidence>
<feature type="region of interest" description="Disordered" evidence="3">
    <location>
        <begin position="320"/>
        <end position="342"/>
    </location>
</feature>
<evidence type="ECO:0000259" key="5">
    <source>
        <dbReference type="PROSITE" id="PS51021"/>
    </source>
</evidence>
<dbReference type="Gene3D" id="2.30.30.40">
    <property type="entry name" value="SH3 Domains"/>
    <property type="match status" value="1"/>
</dbReference>
<dbReference type="Proteomes" id="UP000008066">
    <property type="component" value="Unassembled WGS sequence"/>
</dbReference>
<dbReference type="KEGG" id="cthr:CTHT_0011360"/>
<evidence type="ECO:0000256" key="3">
    <source>
        <dbReference type="SAM" id="MobiDB-lite"/>
    </source>
</evidence>
<dbReference type="Pfam" id="PF14604">
    <property type="entry name" value="SH3_9"/>
    <property type="match status" value="1"/>
</dbReference>
<dbReference type="Gene3D" id="1.20.1270.60">
    <property type="entry name" value="Arfaptin homology (AH) domain/BAR domain"/>
    <property type="match status" value="1"/>
</dbReference>
<dbReference type="Pfam" id="PF03114">
    <property type="entry name" value="BAR"/>
    <property type="match status" value="1"/>
</dbReference>
<dbReference type="PANTHER" id="PTHR47174">
    <property type="entry name" value="BRIDGING INTEGRATOR 3"/>
    <property type="match status" value="1"/>
</dbReference>
<dbReference type="PROSITE" id="PS50002">
    <property type="entry name" value="SH3"/>
    <property type="match status" value="1"/>
</dbReference>
<dbReference type="PRINTS" id="PR00452">
    <property type="entry name" value="SH3DOMAIN"/>
</dbReference>
<dbReference type="GO" id="GO:0006897">
    <property type="term" value="P:endocytosis"/>
    <property type="evidence" value="ECO:0007669"/>
    <property type="project" value="InterPro"/>
</dbReference>
<dbReference type="eggNOG" id="KOG3771">
    <property type="taxonomic scope" value="Eukaryota"/>
</dbReference>
<organism evidence="7">
    <name type="scientific">Chaetomium thermophilum (strain DSM 1495 / CBS 144.50 / IMI 039719)</name>
    <name type="common">Thermochaetoides thermophila</name>
    <dbReference type="NCBI Taxonomy" id="759272"/>
    <lineage>
        <taxon>Eukaryota</taxon>
        <taxon>Fungi</taxon>
        <taxon>Dikarya</taxon>
        <taxon>Ascomycota</taxon>
        <taxon>Pezizomycotina</taxon>
        <taxon>Sordariomycetes</taxon>
        <taxon>Sordariomycetidae</taxon>
        <taxon>Sordariales</taxon>
        <taxon>Chaetomiaceae</taxon>
        <taxon>Thermochaetoides</taxon>
    </lineage>
</organism>
<dbReference type="AlphaFoldDB" id="G0S0V3"/>
<dbReference type="GeneID" id="18255174"/>
<protein>
    <recommendedName>
        <fullName evidence="8">SH3 domain-containing protein</fullName>
    </recommendedName>
</protein>
<keyword evidence="7" id="KW-1185">Reference proteome</keyword>
<dbReference type="RefSeq" id="XP_006691655.1">
    <property type="nucleotide sequence ID" value="XM_006691592.1"/>
</dbReference>
<dbReference type="InterPro" id="IPR004148">
    <property type="entry name" value="BAR_dom"/>
</dbReference>
<feature type="region of interest" description="Disordered" evidence="3">
    <location>
        <begin position="362"/>
        <end position="388"/>
    </location>
</feature>
<feature type="compositionally biased region" description="Polar residues" evidence="3">
    <location>
        <begin position="376"/>
        <end position="388"/>
    </location>
</feature>
<gene>
    <name evidence="6" type="ORF">CTHT_0011360</name>
</gene>
<dbReference type="InterPro" id="IPR001452">
    <property type="entry name" value="SH3_domain"/>
</dbReference>
<evidence type="ECO:0008006" key="8">
    <source>
        <dbReference type="Google" id="ProtNLM"/>
    </source>
</evidence>
<dbReference type="GO" id="GO:0097320">
    <property type="term" value="P:plasma membrane tubulation"/>
    <property type="evidence" value="ECO:0007669"/>
    <property type="project" value="TreeGrafter"/>
</dbReference>
<dbReference type="SMART" id="SM00326">
    <property type="entry name" value="SH3"/>
    <property type="match status" value="1"/>
</dbReference>
<dbReference type="GO" id="GO:0030479">
    <property type="term" value="C:actin cortical patch"/>
    <property type="evidence" value="ECO:0007669"/>
    <property type="project" value="TreeGrafter"/>
</dbReference>
<evidence type="ECO:0000256" key="2">
    <source>
        <dbReference type="PROSITE-ProRule" id="PRU00192"/>
    </source>
</evidence>
<dbReference type="SUPFAM" id="SSF103657">
    <property type="entry name" value="BAR/IMD domain-like"/>
    <property type="match status" value="1"/>
</dbReference>
<dbReference type="OMA" id="MLAHYYT"/>
<dbReference type="PANTHER" id="PTHR47174:SF2">
    <property type="entry name" value="SH3 DOMAIN SIGNALLING PROTEIN (AFU_ORTHOLOGUE AFUA_5G07670)"/>
    <property type="match status" value="1"/>
</dbReference>
<dbReference type="CDD" id="cd00174">
    <property type="entry name" value="SH3"/>
    <property type="match status" value="1"/>
</dbReference>
<dbReference type="SUPFAM" id="SSF50044">
    <property type="entry name" value="SH3-domain"/>
    <property type="match status" value="1"/>
</dbReference>
<evidence type="ECO:0000259" key="4">
    <source>
        <dbReference type="PROSITE" id="PS50002"/>
    </source>
</evidence>
<dbReference type="GO" id="GO:0043332">
    <property type="term" value="C:mating projection tip"/>
    <property type="evidence" value="ECO:0007669"/>
    <property type="project" value="TreeGrafter"/>
</dbReference>
<dbReference type="CDD" id="cd07599">
    <property type="entry name" value="BAR_Rvs167p"/>
    <property type="match status" value="1"/>
</dbReference>
<dbReference type="FunFam" id="2.30.30.40:FF:000100">
    <property type="entry name" value="SH3 domain-containing YSC84-like protein 1"/>
    <property type="match status" value="1"/>
</dbReference>
<evidence type="ECO:0000256" key="1">
    <source>
        <dbReference type="ARBA" id="ARBA00022443"/>
    </source>
</evidence>
<feature type="domain" description="BAR" evidence="5">
    <location>
        <begin position="7"/>
        <end position="241"/>
    </location>
</feature>
<dbReference type="OrthoDB" id="10255128at2759"/>
<proteinExistence type="predicted"/>
<feature type="compositionally biased region" description="Polar residues" evidence="3">
    <location>
        <begin position="324"/>
        <end position="342"/>
    </location>
</feature>
<dbReference type="STRING" id="759272.G0S0V3"/>
<dbReference type="InterPro" id="IPR027267">
    <property type="entry name" value="AH/BAR_dom_sf"/>
</dbReference>
<dbReference type="PROSITE" id="PS51021">
    <property type="entry name" value="BAR"/>
    <property type="match status" value="1"/>
</dbReference>
<dbReference type="EMBL" id="GL988039">
    <property type="protein sequence ID" value="EGS22663.1"/>
    <property type="molecule type" value="Genomic_DNA"/>
</dbReference>
<dbReference type="GO" id="GO:0031097">
    <property type="term" value="C:medial cortex"/>
    <property type="evidence" value="ECO:0007669"/>
    <property type="project" value="TreeGrafter"/>
</dbReference>
<reference evidence="6 7" key="1">
    <citation type="journal article" date="2011" name="Cell">
        <title>Insight into structure and assembly of the nuclear pore complex by utilizing the genome of a eukaryotic thermophile.</title>
        <authorList>
            <person name="Amlacher S."/>
            <person name="Sarges P."/>
            <person name="Flemming D."/>
            <person name="van Noort V."/>
            <person name="Kunze R."/>
            <person name="Devos D.P."/>
            <person name="Arumugam M."/>
            <person name="Bork P."/>
            <person name="Hurt E."/>
        </authorList>
    </citation>
    <scope>NUCLEOTIDE SEQUENCE [LARGE SCALE GENOMIC DNA]</scope>
    <source>
        <strain evidence="7">DSM 1495 / CBS 144.50 / IMI 039719</strain>
    </source>
</reference>
<dbReference type="GO" id="GO:0008289">
    <property type="term" value="F:lipid binding"/>
    <property type="evidence" value="ECO:0007669"/>
    <property type="project" value="TreeGrafter"/>
</dbReference>
<evidence type="ECO:0000313" key="7">
    <source>
        <dbReference type="Proteomes" id="UP000008066"/>
    </source>
</evidence>
<feature type="domain" description="SH3" evidence="4">
    <location>
        <begin position="415"/>
        <end position="474"/>
    </location>
</feature>
<dbReference type="GO" id="GO:0051666">
    <property type="term" value="P:actin cortical patch localization"/>
    <property type="evidence" value="ECO:0007669"/>
    <property type="project" value="InterPro"/>
</dbReference>
<dbReference type="GO" id="GO:1990528">
    <property type="term" value="C:Rvs161p-Rvs167p complex"/>
    <property type="evidence" value="ECO:0007669"/>
    <property type="project" value="TreeGrafter"/>
</dbReference>
<dbReference type="HOGENOM" id="CLU_025518_1_0_1"/>
<sequence length="474" mass="52364">MLSMQKHFGRLWNKGPGDNAKASALLTDYEDADRVFAKIIDMTKQWKDAWTSLASSQLQLVAEFEGLYDPIVGASEGSRRQTTPTPQLQLERTFRLKKEYKELKTELLGEIGLIEEHVIRPAAEARKFIAPVRKTIGKRENKRLAYEKLQDKAIKIQRKPCRTTKDEAALAKLEVELSKAAEEFGVADEHLRKTLPPIIMATFNLIPPLLSNIVLIQTRLLGLYYTALHGYCQEIGLPSPPPPMNEVISTWCSTYGTIRQKVESLSIVARGNSAHKTLKLGDDILCPTGTGSNRTSSSSSSAKLHVRQCRVSSISSLEAPPFMTGNNPVAQPSSARQPNYTHPTDFTTTVALGGVDIVHPGQRTSRLHTSDDDSAVSPSTPSRNVGNNTKQSVLMAAKKKAPPPPPPPKRISGAKKEEWVIAQYAFAAQGPEDLSFQEGDKIKVLWRSKTDQDWWVGELNGVKGNFPANYCKAL</sequence>
<accession>G0S0V3</accession>
<dbReference type="InterPro" id="IPR046982">
    <property type="entry name" value="BIN3/RVS161-like"/>
</dbReference>
<name>G0S0V3_CHATD</name>